<dbReference type="GO" id="GO:0050660">
    <property type="term" value="F:flavin adenine dinucleotide binding"/>
    <property type="evidence" value="ECO:0007669"/>
    <property type="project" value="TreeGrafter"/>
</dbReference>
<dbReference type="KEGG" id="sti:Sthe_1230"/>
<dbReference type="Gene3D" id="3.50.50.60">
    <property type="entry name" value="FAD/NAD(P)-binding domain"/>
    <property type="match status" value="1"/>
</dbReference>
<evidence type="ECO:0000313" key="2">
    <source>
        <dbReference type="EMBL" id="ACZ38665.1"/>
    </source>
</evidence>
<dbReference type="Proteomes" id="UP000002027">
    <property type="component" value="Chromosome 1"/>
</dbReference>
<organism evidence="2 3">
    <name type="scientific">Sphaerobacter thermophilus (strain ATCC 49802 / DSM 20745 / KCCM 41009 / NCIMB 13125 / S 6022)</name>
    <dbReference type="NCBI Taxonomy" id="479434"/>
    <lineage>
        <taxon>Bacteria</taxon>
        <taxon>Pseudomonadati</taxon>
        <taxon>Thermomicrobiota</taxon>
        <taxon>Thermomicrobia</taxon>
        <taxon>Sphaerobacterales</taxon>
        <taxon>Sphaerobacterineae</taxon>
        <taxon>Sphaerobacteraceae</taxon>
        <taxon>Sphaerobacter</taxon>
    </lineage>
</organism>
<evidence type="ECO:0000256" key="1">
    <source>
        <dbReference type="ARBA" id="ARBA00023002"/>
    </source>
</evidence>
<dbReference type="HOGENOM" id="CLU_006909_1_0_0"/>
<reference evidence="3" key="1">
    <citation type="submission" date="2009-11" db="EMBL/GenBank/DDBJ databases">
        <title>The complete chromosome 1 of Sphaerobacter thermophilus DSM 20745.</title>
        <authorList>
            <person name="Lucas S."/>
            <person name="Copeland A."/>
            <person name="Lapidus A."/>
            <person name="Glavina del Rio T."/>
            <person name="Dalin E."/>
            <person name="Tice H."/>
            <person name="Bruce D."/>
            <person name="Goodwin L."/>
            <person name="Pitluck S."/>
            <person name="Kyrpides N."/>
            <person name="Mavromatis K."/>
            <person name="Ivanova N."/>
            <person name="Mikhailova N."/>
            <person name="LaButti K.M."/>
            <person name="Clum A."/>
            <person name="Sun H.I."/>
            <person name="Brettin T."/>
            <person name="Detter J.C."/>
            <person name="Han C."/>
            <person name="Larimer F."/>
            <person name="Land M."/>
            <person name="Hauser L."/>
            <person name="Markowitz V."/>
            <person name="Cheng J.F."/>
            <person name="Hugenholtz P."/>
            <person name="Woyke T."/>
            <person name="Wu D."/>
            <person name="Steenblock K."/>
            <person name="Schneider S."/>
            <person name="Pukall R."/>
            <person name="Goeker M."/>
            <person name="Klenk H.P."/>
            <person name="Eisen J.A."/>
        </authorList>
    </citation>
    <scope>NUCLEOTIDE SEQUENCE [LARGE SCALE GENOMIC DNA]</scope>
    <source>
        <strain evidence="3">ATCC 49802 / DSM 20745 / S 6022</strain>
    </source>
</reference>
<sequence length="376" mass="40946">MTVQRDPERLQTIVIGGGQAGLAVGYHLARHGLPFVILDANERVGDSWRKRWDSLRLFTPAQFDALPGMRVPAPNHAFITKDEMADYLETYAQRFALPVRTGTRVDRLSRDESGFVVTAGDRTLHAEQVVVAMSNYQQPRVPEFARDLAPDIVQVHSIDYRNPGQLQNGGVLVVGAGNSGAEIAIEVAREHPTWLSGRSTGQLPFRIDGRAARLGLVRFVLRVLFHRVLTLRSPLGRRFRAKLAGHGGPLIRLKGEDLAAAGIMRVPRVSGVQEGRPRLEDGRVLDVANVIWCTGFHPGFSWIDLPVLQDGRPAHDEGIVPSEPGLYFVGLEFLSAASSVMIHGVGRDAARIGDAVAARARSRAPVSAEEPALAAA</sequence>
<reference evidence="2 3" key="2">
    <citation type="journal article" date="2010" name="Stand. Genomic Sci.">
        <title>Complete genome sequence of Desulfohalobium retbaense type strain (HR(100)).</title>
        <authorList>
            <person name="Spring S."/>
            <person name="Nolan M."/>
            <person name="Lapidus A."/>
            <person name="Glavina Del Rio T."/>
            <person name="Copeland A."/>
            <person name="Tice H."/>
            <person name="Cheng J.F."/>
            <person name="Lucas S."/>
            <person name="Land M."/>
            <person name="Chen F."/>
            <person name="Bruce D."/>
            <person name="Goodwin L."/>
            <person name="Pitluck S."/>
            <person name="Ivanova N."/>
            <person name="Mavromatis K."/>
            <person name="Mikhailova N."/>
            <person name="Pati A."/>
            <person name="Chen A."/>
            <person name="Palaniappan K."/>
            <person name="Hauser L."/>
            <person name="Chang Y.J."/>
            <person name="Jeffries C.D."/>
            <person name="Munk C."/>
            <person name="Kiss H."/>
            <person name="Chain P."/>
            <person name="Han C."/>
            <person name="Brettin T."/>
            <person name="Detter J.C."/>
            <person name="Schuler E."/>
            <person name="Goker M."/>
            <person name="Rohde M."/>
            <person name="Bristow J."/>
            <person name="Eisen J.A."/>
            <person name="Markowitz V."/>
            <person name="Hugenholtz P."/>
            <person name="Kyrpides N.C."/>
            <person name="Klenk H.P."/>
        </authorList>
    </citation>
    <scope>NUCLEOTIDE SEQUENCE [LARGE SCALE GENOMIC DNA]</scope>
    <source>
        <strain evidence="3">ATCC 49802 / DSM 20745 / S 6022</strain>
    </source>
</reference>
<dbReference type="InParanoid" id="D1C348"/>
<accession>D1C348</accession>
<dbReference type="PRINTS" id="PR00368">
    <property type="entry name" value="FADPNR"/>
</dbReference>
<evidence type="ECO:0000313" key="3">
    <source>
        <dbReference type="Proteomes" id="UP000002027"/>
    </source>
</evidence>
<dbReference type="OrthoDB" id="9773233at2"/>
<dbReference type="eggNOG" id="COG2072">
    <property type="taxonomic scope" value="Bacteria"/>
</dbReference>
<name>D1C348_SPHTD</name>
<dbReference type="InterPro" id="IPR050982">
    <property type="entry name" value="Auxin_biosynth/cation_transpt"/>
</dbReference>
<dbReference type="InterPro" id="IPR036188">
    <property type="entry name" value="FAD/NAD-bd_sf"/>
</dbReference>
<dbReference type="FunCoup" id="D1C348">
    <property type="interactions" value="50"/>
</dbReference>
<dbReference type="PANTHER" id="PTHR43539">
    <property type="entry name" value="FLAVIN-BINDING MONOOXYGENASE-LIKE PROTEIN (AFU_ORTHOLOGUE AFUA_4G09220)"/>
    <property type="match status" value="1"/>
</dbReference>
<keyword evidence="1" id="KW-0560">Oxidoreductase</keyword>
<protein>
    <submittedName>
        <fullName evidence="2">FAD-dependent pyridine nucleotide-disulphide oxidoreductase</fullName>
    </submittedName>
</protein>
<dbReference type="Pfam" id="PF13738">
    <property type="entry name" value="Pyr_redox_3"/>
    <property type="match status" value="1"/>
</dbReference>
<proteinExistence type="predicted"/>
<dbReference type="RefSeq" id="WP_012871712.1">
    <property type="nucleotide sequence ID" value="NC_013523.1"/>
</dbReference>
<dbReference type="STRING" id="479434.Sthe_1230"/>
<dbReference type="EMBL" id="CP001823">
    <property type="protein sequence ID" value="ACZ38665.1"/>
    <property type="molecule type" value="Genomic_DNA"/>
</dbReference>
<dbReference type="SUPFAM" id="SSF51905">
    <property type="entry name" value="FAD/NAD(P)-binding domain"/>
    <property type="match status" value="2"/>
</dbReference>
<dbReference type="PANTHER" id="PTHR43539:SF78">
    <property type="entry name" value="FLAVIN-CONTAINING MONOOXYGENASE"/>
    <property type="match status" value="1"/>
</dbReference>
<dbReference type="AlphaFoldDB" id="D1C348"/>
<keyword evidence="3" id="KW-1185">Reference proteome</keyword>
<dbReference type="GO" id="GO:0004497">
    <property type="term" value="F:monooxygenase activity"/>
    <property type="evidence" value="ECO:0007669"/>
    <property type="project" value="TreeGrafter"/>
</dbReference>
<dbReference type="PRINTS" id="PR00469">
    <property type="entry name" value="PNDRDTASEII"/>
</dbReference>
<gene>
    <name evidence="2" type="ordered locus">Sthe_1230</name>
</gene>